<dbReference type="GO" id="GO:0046872">
    <property type="term" value="F:metal ion binding"/>
    <property type="evidence" value="ECO:0007669"/>
    <property type="project" value="UniProtKB-KW"/>
</dbReference>
<dbReference type="GO" id="GO:0051537">
    <property type="term" value="F:2 iron, 2 sulfur cluster binding"/>
    <property type="evidence" value="ECO:0007669"/>
    <property type="project" value="UniProtKB-KW"/>
</dbReference>
<evidence type="ECO:0000256" key="4">
    <source>
        <dbReference type="ARBA" id="ARBA00022714"/>
    </source>
</evidence>
<dbReference type="AlphaFoldDB" id="A0A1G7RZJ5"/>
<evidence type="ECO:0000259" key="13">
    <source>
        <dbReference type="PROSITE" id="PS51384"/>
    </source>
</evidence>
<dbReference type="InterPro" id="IPR019480">
    <property type="entry name" value="Dihydroorotate_DH_Fe-S-bd"/>
</dbReference>
<dbReference type="GO" id="GO:0050660">
    <property type="term" value="F:flavin adenine dinucleotide binding"/>
    <property type="evidence" value="ECO:0007669"/>
    <property type="project" value="InterPro"/>
</dbReference>
<dbReference type="Gene3D" id="2.40.30.10">
    <property type="entry name" value="Translation factors"/>
    <property type="match status" value="1"/>
</dbReference>
<evidence type="ECO:0000256" key="5">
    <source>
        <dbReference type="ARBA" id="ARBA00022723"/>
    </source>
</evidence>
<dbReference type="CDD" id="cd06218">
    <property type="entry name" value="DHOD_e_trans"/>
    <property type="match status" value="1"/>
</dbReference>
<evidence type="ECO:0000313" key="14">
    <source>
        <dbReference type="EMBL" id="SDG16178.1"/>
    </source>
</evidence>
<evidence type="ECO:0000256" key="12">
    <source>
        <dbReference type="PIRSR" id="PIRSR006816-2"/>
    </source>
</evidence>
<dbReference type="Gene3D" id="3.40.50.80">
    <property type="entry name" value="Nucleotide-binding domain of ferredoxin-NADP reductase (FNR) module"/>
    <property type="match status" value="1"/>
</dbReference>
<feature type="binding site" evidence="11">
    <location>
        <begin position="73"/>
        <end position="76"/>
    </location>
    <ligand>
        <name>FAD</name>
        <dbReference type="ChEBI" id="CHEBI:57692"/>
    </ligand>
</feature>
<proteinExistence type="inferred from homology"/>
<evidence type="ECO:0000256" key="6">
    <source>
        <dbReference type="ARBA" id="ARBA00022827"/>
    </source>
</evidence>
<feature type="binding site" evidence="12">
    <location>
        <position position="252"/>
    </location>
    <ligand>
        <name>[2Fe-2S] cluster</name>
        <dbReference type="ChEBI" id="CHEBI:190135"/>
    </ligand>
</feature>
<keyword evidence="4 12" id="KW-0001">2Fe-2S</keyword>
<dbReference type="InterPro" id="IPR037117">
    <property type="entry name" value="Dihydroorotate_DH_ele_sf"/>
</dbReference>
<dbReference type="InterPro" id="IPR012165">
    <property type="entry name" value="Cyt_c3_hydrogenase_gsu"/>
</dbReference>
<keyword evidence="9 12" id="KW-0411">Iron-sulfur</keyword>
<dbReference type="PANTHER" id="PTHR43513">
    <property type="entry name" value="DIHYDROOROTATE DEHYDROGENASE B (NAD(+)), ELECTRON TRANSFER SUBUNIT"/>
    <property type="match status" value="1"/>
</dbReference>
<keyword evidence="15" id="KW-1185">Reference proteome</keyword>
<dbReference type="GO" id="GO:0006221">
    <property type="term" value="P:pyrimidine nucleotide biosynthetic process"/>
    <property type="evidence" value="ECO:0007669"/>
    <property type="project" value="InterPro"/>
</dbReference>
<feature type="binding site" evidence="12">
    <location>
        <position position="244"/>
    </location>
    <ligand>
        <name>[2Fe-2S] cluster</name>
        <dbReference type="ChEBI" id="CHEBI:190135"/>
    </ligand>
</feature>
<dbReference type="PANTHER" id="PTHR43513:SF3">
    <property type="entry name" value="DIHYDROOROTATE DEHYDROGENASE B (NAD(+)), ELECTRON TRANSFER SUBUNIT-RELATED"/>
    <property type="match status" value="1"/>
</dbReference>
<keyword evidence="6 11" id="KW-0274">FAD</keyword>
<dbReference type="InterPro" id="IPR017927">
    <property type="entry name" value="FAD-bd_FR_type"/>
</dbReference>
<dbReference type="EMBL" id="FNCS01000001">
    <property type="protein sequence ID" value="SDG16178.1"/>
    <property type="molecule type" value="Genomic_DNA"/>
</dbReference>
<evidence type="ECO:0000256" key="9">
    <source>
        <dbReference type="ARBA" id="ARBA00023014"/>
    </source>
</evidence>
<dbReference type="RefSeq" id="WP_090589962.1">
    <property type="nucleotide sequence ID" value="NZ_FNCS01000001.1"/>
</dbReference>
<feature type="domain" description="FAD-binding FR-type" evidence="13">
    <location>
        <begin position="20"/>
        <end position="122"/>
    </location>
</feature>
<keyword evidence="7" id="KW-0249">Electron transport</keyword>
<evidence type="ECO:0000256" key="2">
    <source>
        <dbReference type="ARBA" id="ARBA00022448"/>
    </source>
</evidence>
<dbReference type="InterPro" id="IPR017938">
    <property type="entry name" value="Riboflavin_synthase-like_b-brl"/>
</dbReference>
<dbReference type="OrthoDB" id="9806195at2"/>
<gene>
    <name evidence="14" type="ORF">SAMN04487974_101219</name>
</gene>
<dbReference type="SUPFAM" id="SSF52343">
    <property type="entry name" value="Ferredoxin reductase-like, C-terminal NADP-linked domain"/>
    <property type="match status" value="1"/>
</dbReference>
<evidence type="ECO:0000256" key="8">
    <source>
        <dbReference type="ARBA" id="ARBA00023004"/>
    </source>
</evidence>
<sequence length="282" mass="29919">MRQIDNADVTPGSGGFAAQVADTVARVVSNDWVNAEYKLIVLDAPGLAASAEAGQFFNIECPVVGEDKPFFRRPMSTYAADPETGRVEFLYKVAGAGTRGLASLISGGTTRILGPLGVGFTLPDDVRSIVVLGRGVGLATLAPLAEMARDRGVAVTAIVSARGPEQILSVERFRAAGAKVEIVLDSDGTSAMTNVEAILRRLHAEGRADGFYTCGSNRLMLLMQKLAAELDVFGEVAMEQQMACGLGMCFCCVRNFTVEGETISKRVCWDGPVFALSEATSW</sequence>
<protein>
    <submittedName>
        <fullName evidence="14">Dihydroorotate dehydrogenase electron transfer subunit</fullName>
    </submittedName>
</protein>
<dbReference type="STRING" id="440168.SAMN04487974_101219"/>
<dbReference type="InterPro" id="IPR050353">
    <property type="entry name" value="PyrK_electron_transfer"/>
</dbReference>
<comment type="cofactor">
    <cofactor evidence="11">
        <name>FAD</name>
        <dbReference type="ChEBI" id="CHEBI:57692"/>
    </cofactor>
    <text evidence="11">Binds 1 FAD per subunit.</text>
</comment>
<evidence type="ECO:0000256" key="3">
    <source>
        <dbReference type="ARBA" id="ARBA00022630"/>
    </source>
</evidence>
<feature type="binding site" evidence="12">
    <location>
        <position position="249"/>
    </location>
    <ligand>
        <name>[2Fe-2S] cluster</name>
        <dbReference type="ChEBI" id="CHEBI:190135"/>
    </ligand>
</feature>
<organism evidence="14 15">
    <name type="scientific">Pelagibacterium luteolum</name>
    <dbReference type="NCBI Taxonomy" id="440168"/>
    <lineage>
        <taxon>Bacteria</taxon>
        <taxon>Pseudomonadati</taxon>
        <taxon>Pseudomonadota</taxon>
        <taxon>Alphaproteobacteria</taxon>
        <taxon>Hyphomicrobiales</taxon>
        <taxon>Devosiaceae</taxon>
        <taxon>Pelagibacterium</taxon>
    </lineage>
</organism>
<evidence type="ECO:0000256" key="11">
    <source>
        <dbReference type="PIRSR" id="PIRSR006816-1"/>
    </source>
</evidence>
<dbReference type="InterPro" id="IPR039261">
    <property type="entry name" value="FNR_nucleotide-bd"/>
</dbReference>
<dbReference type="Gene3D" id="2.10.240.10">
    <property type="entry name" value="Dihydroorotate dehydrogenase, electron transfer subunit"/>
    <property type="match status" value="1"/>
</dbReference>
<comment type="similarity">
    <text evidence="1">Belongs to the PyrK family.</text>
</comment>
<dbReference type="Pfam" id="PF10418">
    <property type="entry name" value="DHODB_Fe-S_bind"/>
    <property type="match status" value="1"/>
</dbReference>
<keyword evidence="3 11" id="KW-0285">Flavoprotein</keyword>
<comment type="cofactor">
    <cofactor evidence="12">
        <name>[2Fe-2S] cluster</name>
        <dbReference type="ChEBI" id="CHEBI:190135"/>
    </cofactor>
    <text evidence="12">Binds 1 [2Fe-2S] cluster per subunit.</text>
</comment>
<keyword evidence="8 12" id="KW-0408">Iron</keyword>
<evidence type="ECO:0000256" key="7">
    <source>
        <dbReference type="ARBA" id="ARBA00022982"/>
    </source>
</evidence>
<evidence type="ECO:0000313" key="15">
    <source>
        <dbReference type="Proteomes" id="UP000199495"/>
    </source>
</evidence>
<feature type="binding site" evidence="12">
    <location>
        <position position="268"/>
    </location>
    <ligand>
        <name>[2Fe-2S] cluster</name>
        <dbReference type="ChEBI" id="CHEBI:190135"/>
    </ligand>
</feature>
<keyword evidence="2" id="KW-0813">Transport</keyword>
<keyword evidence="5 12" id="KW-0479">Metal-binding</keyword>
<dbReference type="Proteomes" id="UP000199495">
    <property type="component" value="Unassembled WGS sequence"/>
</dbReference>
<name>A0A1G7RZJ5_9HYPH</name>
<evidence type="ECO:0000256" key="10">
    <source>
        <dbReference type="ARBA" id="ARBA00034078"/>
    </source>
</evidence>
<reference evidence="14 15" key="1">
    <citation type="submission" date="2016-10" db="EMBL/GenBank/DDBJ databases">
        <authorList>
            <person name="de Groot N.N."/>
        </authorList>
    </citation>
    <scope>NUCLEOTIDE SEQUENCE [LARGE SCALE GENOMIC DNA]</scope>
    <source>
        <strain evidence="14 15">CGMCC 1.10267</strain>
    </source>
</reference>
<feature type="binding site" evidence="11">
    <location>
        <begin position="97"/>
        <end position="98"/>
    </location>
    <ligand>
        <name>FAD</name>
        <dbReference type="ChEBI" id="CHEBI:57692"/>
    </ligand>
</feature>
<dbReference type="SUPFAM" id="SSF63380">
    <property type="entry name" value="Riboflavin synthase domain-like"/>
    <property type="match status" value="1"/>
</dbReference>
<evidence type="ECO:0000256" key="1">
    <source>
        <dbReference type="ARBA" id="ARBA00006422"/>
    </source>
</evidence>
<dbReference type="PROSITE" id="PS51384">
    <property type="entry name" value="FAD_FR"/>
    <property type="match status" value="1"/>
</dbReference>
<comment type="cofactor">
    <cofactor evidence="10">
        <name>[2Fe-2S] cluster</name>
        <dbReference type="ChEBI" id="CHEBI:190135"/>
    </cofactor>
</comment>
<dbReference type="PIRSF" id="PIRSF006816">
    <property type="entry name" value="Cyc3_hyd_g"/>
    <property type="match status" value="1"/>
</dbReference>
<accession>A0A1G7RZJ5</accession>
<dbReference type="GO" id="GO:0016491">
    <property type="term" value="F:oxidoreductase activity"/>
    <property type="evidence" value="ECO:0007669"/>
    <property type="project" value="InterPro"/>
</dbReference>